<dbReference type="InParanoid" id="A0A0C3KQY0"/>
<dbReference type="OrthoDB" id="3543113at2759"/>
<accession>A0A0C3KQY0</accession>
<protein>
    <submittedName>
        <fullName evidence="2">Uncharacterized protein</fullName>
    </submittedName>
</protein>
<organism evidence="2 3">
    <name type="scientific">Pisolithus tinctorius Marx 270</name>
    <dbReference type="NCBI Taxonomy" id="870435"/>
    <lineage>
        <taxon>Eukaryota</taxon>
        <taxon>Fungi</taxon>
        <taxon>Dikarya</taxon>
        <taxon>Basidiomycota</taxon>
        <taxon>Agaricomycotina</taxon>
        <taxon>Agaricomycetes</taxon>
        <taxon>Agaricomycetidae</taxon>
        <taxon>Boletales</taxon>
        <taxon>Sclerodermatineae</taxon>
        <taxon>Pisolithaceae</taxon>
        <taxon>Pisolithus</taxon>
    </lineage>
</organism>
<keyword evidence="3" id="KW-1185">Reference proteome</keyword>
<proteinExistence type="predicted"/>
<gene>
    <name evidence="2" type="ORF">M404DRAFT_20494</name>
</gene>
<evidence type="ECO:0000313" key="2">
    <source>
        <dbReference type="EMBL" id="KIO11927.1"/>
    </source>
</evidence>
<reference evidence="3" key="2">
    <citation type="submission" date="2015-01" db="EMBL/GenBank/DDBJ databases">
        <title>Evolutionary Origins and Diversification of the Mycorrhizal Mutualists.</title>
        <authorList>
            <consortium name="DOE Joint Genome Institute"/>
            <consortium name="Mycorrhizal Genomics Consortium"/>
            <person name="Kohler A."/>
            <person name="Kuo A."/>
            <person name="Nagy L.G."/>
            <person name="Floudas D."/>
            <person name="Copeland A."/>
            <person name="Barry K.W."/>
            <person name="Cichocki N."/>
            <person name="Veneault-Fourrey C."/>
            <person name="LaButti K."/>
            <person name="Lindquist E.A."/>
            <person name="Lipzen A."/>
            <person name="Lundell T."/>
            <person name="Morin E."/>
            <person name="Murat C."/>
            <person name="Riley R."/>
            <person name="Ohm R."/>
            <person name="Sun H."/>
            <person name="Tunlid A."/>
            <person name="Henrissat B."/>
            <person name="Grigoriev I.V."/>
            <person name="Hibbett D.S."/>
            <person name="Martin F."/>
        </authorList>
    </citation>
    <scope>NUCLEOTIDE SEQUENCE [LARGE SCALE GENOMIC DNA]</scope>
    <source>
        <strain evidence="3">Marx 270</strain>
    </source>
</reference>
<dbReference type="HOGENOM" id="CLU_1343756_0_0_1"/>
<reference evidence="2 3" key="1">
    <citation type="submission" date="2014-04" db="EMBL/GenBank/DDBJ databases">
        <authorList>
            <consortium name="DOE Joint Genome Institute"/>
            <person name="Kuo A."/>
            <person name="Kohler A."/>
            <person name="Costa M.D."/>
            <person name="Nagy L.G."/>
            <person name="Floudas D."/>
            <person name="Copeland A."/>
            <person name="Barry K.W."/>
            <person name="Cichocki N."/>
            <person name="Veneault-Fourrey C."/>
            <person name="LaButti K."/>
            <person name="Lindquist E.A."/>
            <person name="Lipzen A."/>
            <person name="Lundell T."/>
            <person name="Morin E."/>
            <person name="Murat C."/>
            <person name="Sun H."/>
            <person name="Tunlid A."/>
            <person name="Henrissat B."/>
            <person name="Grigoriev I.V."/>
            <person name="Hibbett D.S."/>
            <person name="Martin F."/>
            <person name="Nordberg H.P."/>
            <person name="Cantor M.N."/>
            <person name="Hua S.X."/>
        </authorList>
    </citation>
    <scope>NUCLEOTIDE SEQUENCE [LARGE SCALE GENOMIC DNA]</scope>
    <source>
        <strain evidence="2 3">Marx 270</strain>
    </source>
</reference>
<name>A0A0C3KQY0_PISTI</name>
<evidence type="ECO:0000313" key="3">
    <source>
        <dbReference type="Proteomes" id="UP000054217"/>
    </source>
</evidence>
<sequence>MSIFAVDPPLTPTSDLYALFLEIKLIYKRSPNFHTLDARCPCRALTSDPSYDFPQSTVTPLLACHRSRVLTFVSFGTLDIDSALVTRAMQARPDIEILYLYKLQERKTGVTTESTRVLLRGCPRLSLPCMAINARTLPLKEPENSRTKVGIAVPGMMAVSCTVALSTGLYHSDQEKNYYTPEDNLKPLGLTTSPNLNGIQQSEI</sequence>
<dbReference type="Proteomes" id="UP000054217">
    <property type="component" value="Unassembled WGS sequence"/>
</dbReference>
<evidence type="ECO:0000256" key="1">
    <source>
        <dbReference type="SAM" id="MobiDB-lite"/>
    </source>
</evidence>
<dbReference type="AlphaFoldDB" id="A0A0C3KQY0"/>
<dbReference type="EMBL" id="KN831949">
    <property type="protein sequence ID" value="KIO11927.1"/>
    <property type="molecule type" value="Genomic_DNA"/>
</dbReference>
<feature type="compositionally biased region" description="Polar residues" evidence="1">
    <location>
        <begin position="190"/>
        <end position="204"/>
    </location>
</feature>
<feature type="region of interest" description="Disordered" evidence="1">
    <location>
        <begin position="181"/>
        <end position="204"/>
    </location>
</feature>